<feature type="region of interest" description="Disordered" evidence="1">
    <location>
        <begin position="37"/>
        <end position="57"/>
    </location>
</feature>
<dbReference type="PANTHER" id="PTHR24148">
    <property type="entry name" value="ANKYRIN REPEAT DOMAIN-CONTAINING PROTEIN 39 HOMOLOG-RELATED"/>
    <property type="match status" value="1"/>
</dbReference>
<organism evidence="3 4">
    <name type="scientific">Neoarthrinium moseri</name>
    <dbReference type="NCBI Taxonomy" id="1658444"/>
    <lineage>
        <taxon>Eukaryota</taxon>
        <taxon>Fungi</taxon>
        <taxon>Dikarya</taxon>
        <taxon>Ascomycota</taxon>
        <taxon>Pezizomycotina</taxon>
        <taxon>Sordariomycetes</taxon>
        <taxon>Xylariomycetidae</taxon>
        <taxon>Amphisphaeriales</taxon>
        <taxon>Apiosporaceae</taxon>
        <taxon>Neoarthrinium</taxon>
    </lineage>
</organism>
<evidence type="ECO:0000256" key="1">
    <source>
        <dbReference type="SAM" id="MobiDB-lite"/>
    </source>
</evidence>
<evidence type="ECO:0000313" key="3">
    <source>
        <dbReference type="EMBL" id="KAI1868839.1"/>
    </source>
</evidence>
<accession>A0A9Q0APZ4</accession>
<evidence type="ECO:0000313" key="4">
    <source>
        <dbReference type="Proteomes" id="UP000829685"/>
    </source>
</evidence>
<dbReference type="InterPro" id="IPR010730">
    <property type="entry name" value="HET"/>
</dbReference>
<comment type="caution">
    <text evidence="3">The sequence shown here is derived from an EMBL/GenBank/DDBJ whole genome shotgun (WGS) entry which is preliminary data.</text>
</comment>
<dbReference type="Pfam" id="PF06985">
    <property type="entry name" value="HET"/>
    <property type="match status" value="1"/>
</dbReference>
<dbReference type="EMBL" id="JAFIMR010000016">
    <property type="protein sequence ID" value="KAI1868839.1"/>
    <property type="molecule type" value="Genomic_DNA"/>
</dbReference>
<evidence type="ECO:0000259" key="2">
    <source>
        <dbReference type="Pfam" id="PF06985"/>
    </source>
</evidence>
<protein>
    <recommendedName>
        <fullName evidence="2">Heterokaryon incompatibility domain-containing protein</fullName>
    </recommendedName>
</protein>
<feature type="compositionally biased region" description="Polar residues" evidence="1">
    <location>
        <begin position="40"/>
        <end position="49"/>
    </location>
</feature>
<sequence length="685" mass="77163">MKKISVQNIINSSARLVGVPNPWAVLYNEKKPKLWPELQHTPTHNSGSEHVNGPGVEAKPPIKPALPRYEALSYVWGAREKKKRYVYIKGSGHWRSVKVSQRISITHNLDIAIRHLRYLDGPRYMWIDALCINQKDDNEKSHQIPIMWQIYKLAKCVVVWLGPEGNDSNYALTMLDSIARKVIVDWPTQTMRPLDPVSGREWADAGQPLPFGEWEMLSLCCLYQRPWFERTWVRQEIHAATRAIVKCGSQKISWDAFQAGVFCISRKQVGAGVLGDFAADWNRLQTQAFGLCQPLDGLLRFEHLHIYLRHTKCADPRDMIYAALSLLNPTDRSMGVQPDYSRTTKNVYLDVVQRLLDGRHTTSFLASCEHVSMPTSKLPSWVPDWSAPLKTLATTSGCWSACAWISAQAKILDERVLRCSGIRVDVVRGAQSSTFGEHSFTLGELLDFIKEVQPAQKTWGDEYHGGHMGVSVMEAYCRALISNRFADTNLPLYEDWPSFLPSELLLKLIWTSEGDWSASTDLSLQLTLDKYLSRCHSNLVGRCFFTTATGYVGVGPSEAQPGDVVCVLLGCYSPLLLRPCYDESARKWKVVGPCYVQGLMAGEAIHKNLPSHIKPVVHSKDEGFIDGYNWALHDTRTGRLQTDPAKVLGDFGIQPSKYQRSPHVLQVSTEALRMAGLDLEDLDLI</sequence>
<dbReference type="Proteomes" id="UP000829685">
    <property type="component" value="Unassembled WGS sequence"/>
</dbReference>
<name>A0A9Q0APZ4_9PEZI</name>
<dbReference type="AlphaFoldDB" id="A0A9Q0APZ4"/>
<dbReference type="PANTHER" id="PTHR24148:SF64">
    <property type="entry name" value="HETEROKARYON INCOMPATIBILITY DOMAIN-CONTAINING PROTEIN"/>
    <property type="match status" value="1"/>
</dbReference>
<proteinExistence type="predicted"/>
<feature type="domain" description="Heterokaryon incompatibility" evidence="2">
    <location>
        <begin position="69"/>
        <end position="236"/>
    </location>
</feature>
<dbReference type="Pfam" id="PF26639">
    <property type="entry name" value="Het-6_barrel"/>
    <property type="match status" value="1"/>
</dbReference>
<gene>
    <name evidence="3" type="ORF">JX265_006818</name>
</gene>
<keyword evidence="4" id="KW-1185">Reference proteome</keyword>
<dbReference type="InterPro" id="IPR052895">
    <property type="entry name" value="HetReg/Transcr_Mod"/>
</dbReference>
<reference evidence="3" key="1">
    <citation type="submission" date="2021-03" db="EMBL/GenBank/DDBJ databases">
        <title>Revisited historic fungal species revealed as producer of novel bioactive compounds through whole genome sequencing and comparative genomics.</title>
        <authorList>
            <person name="Vignolle G.A."/>
            <person name="Hochenegger N."/>
            <person name="Mach R.L."/>
            <person name="Mach-Aigner A.R."/>
            <person name="Javad Rahimi M."/>
            <person name="Salim K.A."/>
            <person name="Chan C.M."/>
            <person name="Lim L.B.L."/>
            <person name="Cai F."/>
            <person name="Druzhinina I.S."/>
            <person name="U'Ren J.M."/>
            <person name="Derntl C."/>
        </authorList>
    </citation>
    <scope>NUCLEOTIDE SEQUENCE</scope>
    <source>
        <strain evidence="3">TUCIM 5799</strain>
    </source>
</reference>